<name>A0ABU1FME2_9MICO</name>
<feature type="region of interest" description="Disordered" evidence="1">
    <location>
        <begin position="1"/>
        <end position="98"/>
    </location>
</feature>
<evidence type="ECO:0000313" key="3">
    <source>
        <dbReference type="Proteomes" id="UP001260072"/>
    </source>
</evidence>
<feature type="compositionally biased region" description="Gly residues" evidence="1">
    <location>
        <begin position="12"/>
        <end position="22"/>
    </location>
</feature>
<sequence>MSGDGRAVDGSDGMGGTDGTEGTGTSTGSTGSYGRPGSASPDPKQPVTSMDTAAADGDAEEHDDPAAHGGPELRELPTTEDGVVADDASKDHGVGGRA</sequence>
<dbReference type="Proteomes" id="UP001260072">
    <property type="component" value="Unassembled WGS sequence"/>
</dbReference>
<gene>
    <name evidence="2" type="ORF">RH861_12770</name>
</gene>
<proteinExistence type="predicted"/>
<organism evidence="2 3">
    <name type="scientific">Agromyces indicus</name>
    <dbReference type="NCBI Taxonomy" id="758919"/>
    <lineage>
        <taxon>Bacteria</taxon>
        <taxon>Bacillati</taxon>
        <taxon>Actinomycetota</taxon>
        <taxon>Actinomycetes</taxon>
        <taxon>Micrococcales</taxon>
        <taxon>Microbacteriaceae</taxon>
        <taxon>Agromyces</taxon>
    </lineage>
</organism>
<dbReference type="RefSeq" id="WP_067945678.1">
    <property type="nucleotide sequence ID" value="NZ_BAABBS010000001.1"/>
</dbReference>
<feature type="compositionally biased region" description="Basic and acidic residues" evidence="1">
    <location>
        <begin position="87"/>
        <end position="98"/>
    </location>
</feature>
<feature type="compositionally biased region" description="Low complexity" evidence="1">
    <location>
        <begin position="23"/>
        <end position="38"/>
    </location>
</feature>
<accession>A0ABU1FME2</accession>
<comment type="caution">
    <text evidence="2">The sequence shown here is derived from an EMBL/GenBank/DDBJ whole genome shotgun (WGS) entry which is preliminary data.</text>
</comment>
<reference evidence="3" key="1">
    <citation type="submission" date="2023-07" db="EMBL/GenBank/DDBJ databases">
        <title>Description of three actinobacteria isolated from air of manufacturing shop in a pharmaceutical factory.</title>
        <authorList>
            <person name="Zhang D.-F."/>
        </authorList>
    </citation>
    <scope>NUCLEOTIDE SEQUENCE [LARGE SCALE GENOMIC DNA]</scope>
    <source>
        <strain evidence="3">CCTCC AB 2011122</strain>
    </source>
</reference>
<keyword evidence="3" id="KW-1185">Reference proteome</keyword>
<dbReference type="EMBL" id="JAVKGS010000003">
    <property type="protein sequence ID" value="MDR5692937.1"/>
    <property type="molecule type" value="Genomic_DNA"/>
</dbReference>
<protein>
    <submittedName>
        <fullName evidence="2">Uncharacterized protein</fullName>
    </submittedName>
</protein>
<evidence type="ECO:0000313" key="2">
    <source>
        <dbReference type="EMBL" id="MDR5692937.1"/>
    </source>
</evidence>
<evidence type="ECO:0000256" key="1">
    <source>
        <dbReference type="SAM" id="MobiDB-lite"/>
    </source>
</evidence>